<comment type="caution">
    <text evidence="2">The sequence shown here is derived from an EMBL/GenBank/DDBJ whole genome shotgun (WGS) entry which is preliminary data.</text>
</comment>
<evidence type="ECO:0000313" key="2">
    <source>
        <dbReference type="EMBL" id="CAG7647445.1"/>
    </source>
</evidence>
<feature type="signal peptide" evidence="1">
    <location>
        <begin position="1"/>
        <end position="27"/>
    </location>
</feature>
<reference evidence="2" key="1">
    <citation type="submission" date="2021-06" db="EMBL/GenBank/DDBJ databases">
        <authorList>
            <person name="Arsene-Ploetze F."/>
        </authorList>
    </citation>
    <scope>NUCLEOTIDE SEQUENCE</scope>
    <source>
        <strain evidence="2">SBRY1</strain>
    </source>
</reference>
<evidence type="ECO:0000256" key="1">
    <source>
        <dbReference type="SAM" id="SignalP"/>
    </source>
</evidence>
<dbReference type="RefSeq" id="WP_205046071.1">
    <property type="nucleotide sequence ID" value="NZ_CAJVAX010000018.1"/>
</dbReference>
<keyword evidence="3" id="KW-1185">Reference proteome</keyword>
<feature type="chain" id="PRO_5040737543" evidence="1">
    <location>
        <begin position="28"/>
        <end position="134"/>
    </location>
</feature>
<protein>
    <submittedName>
        <fullName evidence="2">Uncharacterized protein</fullName>
    </submittedName>
</protein>
<dbReference type="Proteomes" id="UP001153328">
    <property type="component" value="Unassembled WGS sequence"/>
</dbReference>
<name>A0A9W4MHD6_9ACTN</name>
<gene>
    <name evidence="2" type="ORF">SBRY_40669</name>
</gene>
<keyword evidence="1" id="KW-0732">Signal</keyword>
<evidence type="ECO:0000313" key="3">
    <source>
        <dbReference type="Proteomes" id="UP001153328"/>
    </source>
</evidence>
<proteinExistence type="predicted"/>
<sequence length="134" mass="14552">MRRLLHTALALSAAGLLSLTLTTSAQADGQNVTIYTSNRAGVATFKPYGEHLLVNDLVGDGWSAVARLEVEGYGTYYYWDRQGAQYPALDIDLDFPEGHTVTLTAFLGKWAGTPDGGIDWSSYDHVLDSVHTTT</sequence>
<accession>A0A9W4MHD6</accession>
<dbReference type="EMBL" id="CAJVAX010000018">
    <property type="protein sequence ID" value="CAG7647445.1"/>
    <property type="molecule type" value="Genomic_DNA"/>
</dbReference>
<organism evidence="2 3">
    <name type="scientific">Actinacidiphila bryophytorum</name>
    <dbReference type="NCBI Taxonomy" id="1436133"/>
    <lineage>
        <taxon>Bacteria</taxon>
        <taxon>Bacillati</taxon>
        <taxon>Actinomycetota</taxon>
        <taxon>Actinomycetes</taxon>
        <taxon>Kitasatosporales</taxon>
        <taxon>Streptomycetaceae</taxon>
        <taxon>Actinacidiphila</taxon>
    </lineage>
</organism>
<dbReference type="AlphaFoldDB" id="A0A9W4MHD6"/>